<evidence type="ECO:0000256" key="1">
    <source>
        <dbReference type="SAM" id="MobiDB-lite"/>
    </source>
</evidence>
<evidence type="ECO:0000313" key="2">
    <source>
        <dbReference type="EMBL" id="PRW44436.1"/>
    </source>
</evidence>
<feature type="compositionally biased region" description="Basic and acidic residues" evidence="1">
    <location>
        <begin position="222"/>
        <end position="242"/>
    </location>
</feature>
<dbReference type="Proteomes" id="UP000239899">
    <property type="component" value="Unassembled WGS sequence"/>
</dbReference>
<evidence type="ECO:0000313" key="3">
    <source>
        <dbReference type="Proteomes" id="UP000239899"/>
    </source>
</evidence>
<feature type="region of interest" description="Disordered" evidence="1">
    <location>
        <begin position="118"/>
        <end position="206"/>
    </location>
</feature>
<comment type="caution">
    <text evidence="2">The sequence shown here is derived from an EMBL/GenBank/DDBJ whole genome shotgun (WGS) entry which is preliminary data.</text>
</comment>
<feature type="compositionally biased region" description="Gly residues" evidence="1">
    <location>
        <begin position="149"/>
        <end position="166"/>
    </location>
</feature>
<gene>
    <name evidence="2" type="ORF">C2E21_6561</name>
</gene>
<feature type="compositionally biased region" description="Acidic residues" evidence="1">
    <location>
        <begin position="259"/>
        <end position="272"/>
    </location>
</feature>
<dbReference type="OrthoDB" id="10643725at2759"/>
<feature type="region of interest" description="Disordered" evidence="1">
    <location>
        <begin position="221"/>
        <end position="272"/>
    </location>
</feature>
<reference evidence="2 3" key="1">
    <citation type="journal article" date="2018" name="Plant J.">
        <title>Genome sequences of Chlorella sorokiniana UTEX 1602 and Micractinium conductrix SAG 241.80: implications to maltose excretion by a green alga.</title>
        <authorList>
            <person name="Arriola M.B."/>
            <person name="Velmurugan N."/>
            <person name="Zhang Y."/>
            <person name="Plunkett M.H."/>
            <person name="Hondzo H."/>
            <person name="Barney B.M."/>
        </authorList>
    </citation>
    <scope>NUCLEOTIDE SEQUENCE [LARGE SCALE GENOMIC DNA]</scope>
    <source>
        <strain evidence="3">UTEX 1602</strain>
    </source>
</reference>
<organism evidence="2 3">
    <name type="scientific">Chlorella sorokiniana</name>
    <name type="common">Freshwater green alga</name>
    <dbReference type="NCBI Taxonomy" id="3076"/>
    <lineage>
        <taxon>Eukaryota</taxon>
        <taxon>Viridiplantae</taxon>
        <taxon>Chlorophyta</taxon>
        <taxon>core chlorophytes</taxon>
        <taxon>Trebouxiophyceae</taxon>
        <taxon>Chlorellales</taxon>
        <taxon>Chlorellaceae</taxon>
        <taxon>Chlorella clade</taxon>
        <taxon>Chlorella</taxon>
    </lineage>
</organism>
<accession>A0A2P6TK34</accession>
<proteinExistence type="predicted"/>
<dbReference type="AlphaFoldDB" id="A0A2P6TK34"/>
<protein>
    <submittedName>
        <fullName evidence="2">Uncharacterized protein</fullName>
    </submittedName>
</protein>
<keyword evidence="3" id="KW-1185">Reference proteome</keyword>
<sequence length="272" mass="28048">MLQLRLAARTTGGRPPMGACFRVPHASTLPTAACGWRHAAACRARRPARTPLPARAAGKKHEHDLHGLTNVDASQMQSDPGDLGRVADGVMEEQAADKPRRRRRTAPGILEQFEHLEKLHPSTHNQPATASSASAGEGGESSKGSEGSRVGGSSGAAEGQPGGAGAGPAAESDMLKTDSPGAGETQHPGQTNPALMKQQEEQYFEGTGGVLLDVSHVAPHPYHGEGVGRREDTHACAHEGKAEGPAGGGGLTSSSELSESMESEGADVSELE</sequence>
<dbReference type="EMBL" id="LHPG02000013">
    <property type="protein sequence ID" value="PRW44436.1"/>
    <property type="molecule type" value="Genomic_DNA"/>
</dbReference>
<name>A0A2P6TK34_CHLSO</name>